<comment type="caution">
    <text evidence="3">The sequence shown here is derived from an EMBL/GenBank/DDBJ whole genome shotgun (WGS) entry which is preliminary data.</text>
</comment>
<evidence type="ECO:0000256" key="1">
    <source>
        <dbReference type="SAM" id="MobiDB-lite"/>
    </source>
</evidence>
<feature type="region of interest" description="Disordered" evidence="1">
    <location>
        <begin position="150"/>
        <end position="177"/>
    </location>
</feature>
<reference evidence="3" key="1">
    <citation type="submission" date="2022-09" db="EMBL/GenBank/DDBJ databases">
        <title>Haloadaptaus new haloarchaeum isolated from saline soil.</title>
        <authorList>
            <person name="Duran-Viseras A."/>
            <person name="Sanchez-Porro C."/>
            <person name="Ventosa A."/>
        </authorList>
    </citation>
    <scope>NUCLEOTIDE SEQUENCE</scope>
    <source>
        <strain evidence="3">F3-133</strain>
    </source>
</reference>
<dbReference type="RefSeq" id="WP_266088224.1">
    <property type="nucleotide sequence ID" value="NZ_RKLV01000011.1"/>
</dbReference>
<evidence type="ECO:0000259" key="2">
    <source>
        <dbReference type="Pfam" id="PF25979"/>
    </source>
</evidence>
<protein>
    <recommendedName>
        <fullName evidence="2">DUF7998 domain-containing protein</fullName>
    </recommendedName>
</protein>
<dbReference type="EMBL" id="RKLV01000011">
    <property type="protein sequence ID" value="MCX2819710.1"/>
    <property type="molecule type" value="Genomic_DNA"/>
</dbReference>
<evidence type="ECO:0000313" key="3">
    <source>
        <dbReference type="EMBL" id="MCX2819710.1"/>
    </source>
</evidence>
<dbReference type="InterPro" id="IPR058311">
    <property type="entry name" value="DUF7998"/>
</dbReference>
<accession>A0A9Q4GIC0</accession>
<dbReference type="AlphaFoldDB" id="A0A9Q4GIC0"/>
<feature type="domain" description="DUF7998" evidence="2">
    <location>
        <begin position="9"/>
        <end position="152"/>
    </location>
</feature>
<organism evidence="3 4">
    <name type="scientific">Halorutilus salinus</name>
    <dbReference type="NCBI Taxonomy" id="2487751"/>
    <lineage>
        <taxon>Archaea</taxon>
        <taxon>Methanobacteriati</taxon>
        <taxon>Methanobacteriota</taxon>
        <taxon>Stenosarchaea group</taxon>
        <taxon>Halobacteria</taxon>
        <taxon>Halorutilales</taxon>
        <taxon>Halorutilaceae</taxon>
        <taxon>Halorutilus</taxon>
    </lineage>
</organism>
<dbReference type="Pfam" id="PF25979">
    <property type="entry name" value="DUF7998"/>
    <property type="match status" value="1"/>
</dbReference>
<keyword evidence="4" id="KW-1185">Reference proteome</keyword>
<gene>
    <name evidence="3" type="ORF">EGH25_10160</name>
</gene>
<dbReference type="Proteomes" id="UP001149411">
    <property type="component" value="Unassembled WGS sequence"/>
</dbReference>
<evidence type="ECO:0000313" key="4">
    <source>
        <dbReference type="Proteomes" id="UP001149411"/>
    </source>
</evidence>
<sequence>MSLLGGEEDFDGYDDFVRGNIPETGGFLRGQDVLEGDEHVEFHRTTRDIFEERKVYDMTFNYNLTRLNLDSRHPDAGYRYAEDTEDDGVLRAEFTPTTEFCPQSHTLAIGSFRAWNGLSDRHGYDEVRVRVDDHHNSDDINERMREIEERYGGEDVDAVNAAGGDVSSSDGRWAEGP</sequence>
<proteinExistence type="predicted"/>
<name>A0A9Q4GIC0_9EURY</name>